<feature type="binding site" evidence="5">
    <location>
        <position position="122"/>
    </location>
    <ligand>
        <name>Zn(2+)</name>
        <dbReference type="ChEBI" id="CHEBI:29105"/>
        <note>structural</note>
    </ligand>
</feature>
<evidence type="ECO:0000256" key="6">
    <source>
        <dbReference type="RuleBase" id="RU003330"/>
    </source>
</evidence>
<reference evidence="9 10" key="1">
    <citation type="journal article" date="2015" name="Microbiome">
        <title>Genomic resolution of linkages in carbon, nitrogen, and sulfur cycling among widespread estuary sediment bacteria.</title>
        <authorList>
            <person name="Baker B.J."/>
            <person name="Lazar C.S."/>
            <person name="Teske A.P."/>
            <person name="Dick G.J."/>
        </authorList>
    </citation>
    <scope>NUCLEOTIDE SEQUENCE [LARGE SCALE GENOMIC DNA]</scope>
    <source>
        <strain evidence="9">DG_26</strain>
    </source>
</reference>
<feature type="binding site" evidence="5">
    <location>
        <position position="36"/>
    </location>
    <ligand>
        <name>AMP</name>
        <dbReference type="ChEBI" id="CHEBI:456215"/>
    </ligand>
</feature>
<comment type="similarity">
    <text evidence="5 6">Belongs to the adenylate kinase family.</text>
</comment>
<evidence type="ECO:0000256" key="7">
    <source>
        <dbReference type="RuleBase" id="RU003331"/>
    </source>
</evidence>
<dbReference type="Pfam" id="PF05191">
    <property type="entry name" value="ADK_lid"/>
    <property type="match status" value="1"/>
</dbReference>
<keyword evidence="2 5" id="KW-0545">Nucleotide biosynthesis</keyword>
<dbReference type="HAMAP" id="MF_00235">
    <property type="entry name" value="Adenylate_kinase_Adk"/>
    <property type="match status" value="1"/>
</dbReference>
<feature type="binding site" evidence="5">
    <location>
        <begin position="82"/>
        <end position="85"/>
    </location>
    <ligand>
        <name>AMP</name>
        <dbReference type="ChEBI" id="CHEBI:456215"/>
    </ligand>
</feature>
<dbReference type="FunFam" id="3.40.50.300:FF:000106">
    <property type="entry name" value="Adenylate kinase mitochondrial"/>
    <property type="match status" value="1"/>
</dbReference>
<dbReference type="CDD" id="cd01428">
    <property type="entry name" value="ADK"/>
    <property type="match status" value="1"/>
</dbReference>
<feature type="binding site" evidence="5">
    <location>
        <position position="89"/>
    </location>
    <ligand>
        <name>AMP</name>
        <dbReference type="ChEBI" id="CHEBI:456215"/>
    </ligand>
</feature>
<dbReference type="GO" id="GO:0004017">
    <property type="term" value="F:AMP kinase activity"/>
    <property type="evidence" value="ECO:0007669"/>
    <property type="project" value="UniProtKB-UniRule"/>
</dbReference>
<proteinExistence type="inferred from homology"/>
<keyword evidence="1 5" id="KW-0808">Transferase</keyword>
<feature type="binding site" evidence="5">
    <location>
        <begin position="57"/>
        <end position="59"/>
    </location>
    <ligand>
        <name>AMP</name>
        <dbReference type="ChEBI" id="CHEBI:456215"/>
    </ligand>
</feature>
<comment type="pathway">
    <text evidence="5">Purine metabolism; AMP biosynthesis via salvage pathway; AMP from ADP: step 1/1.</text>
</comment>
<keyword evidence="5 7" id="KW-0067">ATP-binding</keyword>
<keyword evidence="5" id="KW-0963">Cytoplasm</keyword>
<keyword evidence="5" id="KW-0479">Metal-binding</keyword>
<dbReference type="Pfam" id="PF00406">
    <property type="entry name" value="ADK"/>
    <property type="match status" value="1"/>
</dbReference>
<feature type="binding site" evidence="5">
    <location>
        <position position="191"/>
    </location>
    <ligand>
        <name>ATP</name>
        <dbReference type="ChEBI" id="CHEBI:30616"/>
    </ligand>
</feature>
<feature type="binding site" evidence="5">
    <location>
        <position position="31"/>
    </location>
    <ligand>
        <name>AMP</name>
        <dbReference type="ChEBI" id="CHEBI:456215"/>
    </ligand>
</feature>
<comment type="caution">
    <text evidence="9">The sequence shown here is derived from an EMBL/GenBank/DDBJ whole genome shotgun (WGS) entry which is preliminary data.</text>
</comment>
<dbReference type="Proteomes" id="UP000051124">
    <property type="component" value="Unassembled WGS sequence"/>
</dbReference>
<organism evidence="9 10">
    <name type="scientific">candidate division TA06 bacterium DG_26</name>
    <dbReference type="NCBI Taxonomy" id="1703771"/>
    <lineage>
        <taxon>Bacteria</taxon>
        <taxon>Bacteria division TA06</taxon>
    </lineage>
</organism>
<feature type="binding site" evidence="5">
    <location>
        <position position="119"/>
    </location>
    <ligand>
        <name>ATP</name>
        <dbReference type="ChEBI" id="CHEBI:30616"/>
    </ligand>
</feature>
<dbReference type="GO" id="GO:0044209">
    <property type="term" value="P:AMP salvage"/>
    <property type="evidence" value="ECO:0007669"/>
    <property type="project" value="UniProtKB-UniRule"/>
</dbReference>
<dbReference type="InterPro" id="IPR000850">
    <property type="entry name" value="Adenylat/UMP-CMP_kin"/>
</dbReference>
<dbReference type="InterPro" id="IPR007862">
    <property type="entry name" value="Adenylate_kinase_lid-dom"/>
</dbReference>
<comment type="catalytic activity">
    <reaction evidence="5 7">
        <text>AMP + ATP = 2 ADP</text>
        <dbReference type="Rhea" id="RHEA:12973"/>
        <dbReference type="ChEBI" id="CHEBI:30616"/>
        <dbReference type="ChEBI" id="CHEBI:456215"/>
        <dbReference type="ChEBI" id="CHEBI:456216"/>
        <dbReference type="EC" id="2.7.4.3"/>
    </reaction>
</comment>
<feature type="binding site" evidence="5">
    <location>
        <position position="145"/>
    </location>
    <ligand>
        <name>Zn(2+)</name>
        <dbReference type="ChEBI" id="CHEBI:29105"/>
        <note>structural</note>
    </ligand>
</feature>
<dbReference type="GO" id="GO:0005524">
    <property type="term" value="F:ATP binding"/>
    <property type="evidence" value="ECO:0007669"/>
    <property type="project" value="UniProtKB-UniRule"/>
</dbReference>
<accession>A0A0S7WKE8</accession>
<evidence type="ECO:0000313" key="10">
    <source>
        <dbReference type="Proteomes" id="UP000051124"/>
    </source>
</evidence>
<comment type="domain">
    <text evidence="5">Consists of three domains, a large central CORE domain and two small peripheral domains, NMPbind and LID, which undergo movements during catalysis. The LID domain closes over the site of phosphoryl transfer upon ATP binding. Assembling and dissambling the active center during each catalytic cycle provides an effective means to prevent ATP hydrolysis. Some bacteria have evolved a zinc-coordinating structure that stabilizes the LID domain.</text>
</comment>
<dbReference type="EC" id="2.7.4.3" evidence="5 7"/>
<dbReference type="PRINTS" id="PR00094">
    <property type="entry name" value="ADENYLTKNASE"/>
</dbReference>
<dbReference type="PROSITE" id="PS00113">
    <property type="entry name" value="ADENYLATE_KINASE"/>
    <property type="match status" value="1"/>
</dbReference>
<dbReference type="InterPro" id="IPR027417">
    <property type="entry name" value="P-loop_NTPase"/>
</dbReference>
<dbReference type="EMBL" id="LIZT01000015">
    <property type="protein sequence ID" value="KPJ50669.1"/>
    <property type="molecule type" value="Genomic_DNA"/>
</dbReference>
<keyword evidence="3 5" id="KW-0547">Nucleotide-binding</keyword>
<dbReference type="GO" id="GO:0008270">
    <property type="term" value="F:zinc ion binding"/>
    <property type="evidence" value="ECO:0007669"/>
    <property type="project" value="UniProtKB-UniRule"/>
</dbReference>
<feature type="region of interest" description="LID" evidence="5">
    <location>
        <begin position="118"/>
        <end position="155"/>
    </location>
</feature>
<keyword evidence="5" id="KW-0862">Zinc</keyword>
<feature type="binding site" evidence="5">
    <location>
        <position position="163"/>
    </location>
    <ligand>
        <name>AMP</name>
        <dbReference type="ChEBI" id="CHEBI:456215"/>
    </ligand>
</feature>
<comment type="subcellular location">
    <subcellularLocation>
        <location evidence="5 7">Cytoplasm</location>
    </subcellularLocation>
</comment>
<dbReference type="InterPro" id="IPR006259">
    <property type="entry name" value="Adenyl_kin_sub"/>
</dbReference>
<name>A0A0S7WKE8_UNCT6</name>
<comment type="function">
    <text evidence="5">Catalyzes the reversible transfer of the terminal phosphate group between ATP and AMP. Plays an important role in cellular energy homeostasis and in adenine nucleotide metabolism.</text>
</comment>
<feature type="binding site" evidence="5">
    <location>
        <position position="125"/>
    </location>
    <ligand>
        <name>Zn(2+)</name>
        <dbReference type="ChEBI" id="CHEBI:29105"/>
        <note>structural</note>
    </ligand>
</feature>
<feature type="binding site" evidence="5">
    <location>
        <position position="152"/>
    </location>
    <ligand>
        <name>AMP</name>
        <dbReference type="ChEBI" id="CHEBI:456215"/>
    </ligand>
</feature>
<dbReference type="PANTHER" id="PTHR23359">
    <property type="entry name" value="NUCLEOTIDE KINASE"/>
    <property type="match status" value="1"/>
</dbReference>
<feature type="binding site" evidence="5">
    <location>
        <begin position="128"/>
        <end position="129"/>
    </location>
    <ligand>
        <name>ATP</name>
        <dbReference type="ChEBI" id="CHEBI:30616"/>
    </ligand>
</feature>
<evidence type="ECO:0000259" key="8">
    <source>
        <dbReference type="PROSITE" id="PS51134"/>
    </source>
</evidence>
<evidence type="ECO:0000256" key="4">
    <source>
        <dbReference type="ARBA" id="ARBA00022777"/>
    </source>
</evidence>
<gene>
    <name evidence="5" type="primary">adk</name>
    <name evidence="9" type="ORF">AMJ40_02230</name>
</gene>
<dbReference type="Gene3D" id="3.40.50.300">
    <property type="entry name" value="P-loop containing nucleotide triphosphate hydrolases"/>
    <property type="match status" value="1"/>
</dbReference>
<dbReference type="PATRIC" id="fig|1703771.3.peg.294"/>
<protein>
    <recommendedName>
        <fullName evidence="5 7">Adenylate kinase</fullName>
        <shortName evidence="5">AK</shortName>
        <ecNumber evidence="5 7">2.7.4.3</ecNumber>
    </recommendedName>
    <alternativeName>
        <fullName evidence="5">ATP-AMP transphosphorylase</fullName>
    </alternativeName>
    <alternativeName>
        <fullName evidence="5">ATP:AMP phosphotransferase</fullName>
    </alternativeName>
    <alternativeName>
        <fullName evidence="5">Adenylate monophosphate kinase</fullName>
    </alternativeName>
</protein>
<dbReference type="InterPro" id="IPR013137">
    <property type="entry name" value="Znf_TFIIB"/>
</dbReference>
<evidence type="ECO:0000256" key="3">
    <source>
        <dbReference type="ARBA" id="ARBA00022741"/>
    </source>
</evidence>
<dbReference type="AlphaFoldDB" id="A0A0S7WKE8"/>
<dbReference type="NCBIfam" id="NF011100">
    <property type="entry name" value="PRK14527.1"/>
    <property type="match status" value="1"/>
</dbReference>
<evidence type="ECO:0000256" key="1">
    <source>
        <dbReference type="ARBA" id="ARBA00022679"/>
    </source>
</evidence>
<dbReference type="GO" id="GO:0005737">
    <property type="term" value="C:cytoplasm"/>
    <property type="evidence" value="ECO:0007669"/>
    <property type="project" value="UniProtKB-SubCell"/>
</dbReference>
<dbReference type="SUPFAM" id="SSF52540">
    <property type="entry name" value="P-loop containing nucleoside triphosphate hydrolases"/>
    <property type="match status" value="1"/>
</dbReference>
<evidence type="ECO:0000256" key="5">
    <source>
        <dbReference type="HAMAP-Rule" id="MF_00235"/>
    </source>
</evidence>
<evidence type="ECO:0000256" key="2">
    <source>
        <dbReference type="ARBA" id="ARBA00022727"/>
    </source>
</evidence>
<feature type="domain" description="TFIIB-type" evidence="8">
    <location>
        <begin position="118"/>
        <end position="150"/>
    </location>
</feature>
<comment type="subunit">
    <text evidence="5 7">Monomer.</text>
</comment>
<feature type="region of interest" description="NMP" evidence="5">
    <location>
        <begin position="30"/>
        <end position="59"/>
    </location>
</feature>
<evidence type="ECO:0000313" key="9">
    <source>
        <dbReference type="EMBL" id="KPJ50669.1"/>
    </source>
</evidence>
<sequence length="207" mass="23153">MKITFLGPPGSGKGTQAERLAGELKIPHVATGDILRDSVTKRTPTGKKVALYLKEGKLVPDEIILAVVLEKIGTMRNFLLDGFPRTLRQAKQLDRVTGIDIVIFFQISEDTIVARLSNRRVCPTCGKIYNLITDPPRVDSACDRCGVALRVRDDDREETVKRRLVVYREETVPLVAYYSEKGVLRYLDADGDPDVVNSRIKGILFPR</sequence>
<keyword evidence="4 5" id="KW-0418">Kinase</keyword>
<dbReference type="UniPathway" id="UPA00588">
    <property type="reaction ID" value="UER00649"/>
</dbReference>
<dbReference type="InterPro" id="IPR033690">
    <property type="entry name" value="Adenylat_kinase_CS"/>
</dbReference>
<dbReference type="PROSITE" id="PS51134">
    <property type="entry name" value="ZF_TFIIB"/>
    <property type="match status" value="1"/>
</dbReference>
<feature type="binding site" evidence="5">
    <location>
        <position position="142"/>
    </location>
    <ligand>
        <name>Zn(2+)</name>
        <dbReference type="ChEBI" id="CHEBI:29105"/>
        <note>structural</note>
    </ligand>
</feature>
<dbReference type="NCBIfam" id="TIGR01351">
    <property type="entry name" value="adk"/>
    <property type="match status" value="1"/>
</dbReference>
<feature type="binding site" evidence="5">
    <location>
        <begin position="10"/>
        <end position="15"/>
    </location>
    <ligand>
        <name>ATP</name>
        <dbReference type="ChEBI" id="CHEBI:30616"/>
    </ligand>
</feature>